<protein>
    <submittedName>
        <fullName evidence="2">UPF0481 protein At3g02645</fullName>
    </submittedName>
</protein>
<reference evidence="2" key="2">
    <citation type="submission" date="2025-08" db="UniProtKB">
        <authorList>
            <consortium name="RefSeq"/>
        </authorList>
    </citation>
    <scope>IDENTIFICATION</scope>
    <source>
        <tissue evidence="2">Leaves</tissue>
    </source>
</reference>
<dbReference type="AlphaFoldDB" id="A0A6P6WYX2"/>
<dbReference type="RefSeq" id="XP_027120713.2">
    <property type="nucleotide sequence ID" value="XM_027264912.2"/>
</dbReference>
<dbReference type="GeneID" id="113737731"/>
<dbReference type="Proteomes" id="UP001652660">
    <property type="component" value="Chromosome 3e"/>
</dbReference>
<dbReference type="InterPro" id="IPR004158">
    <property type="entry name" value="DUF247_pln"/>
</dbReference>
<evidence type="ECO:0000313" key="2">
    <source>
        <dbReference type="RefSeq" id="XP_027120713.2"/>
    </source>
</evidence>
<keyword evidence="1" id="KW-1185">Reference proteome</keyword>
<evidence type="ECO:0000313" key="1">
    <source>
        <dbReference type="Proteomes" id="UP001652660"/>
    </source>
</evidence>
<dbReference type="OrthoDB" id="1621957at2759"/>
<reference evidence="1" key="1">
    <citation type="journal article" date="2025" name="Foods">
        <title>Unveiling the Microbial Signatures of Arabica Coffee Cherries: Insights into Ripeness Specific Diversity, Functional Traits, and Implications for Quality and Safety.</title>
        <authorList>
            <consortium name="RefSeq"/>
            <person name="Tenea G.N."/>
            <person name="Cifuentes V."/>
            <person name="Reyes P."/>
            <person name="Cevallos-Vallejos M."/>
        </authorList>
    </citation>
    <scope>NUCLEOTIDE SEQUENCE [LARGE SCALE GENOMIC DNA]</scope>
</reference>
<dbReference type="Pfam" id="PF03140">
    <property type="entry name" value="DUF247"/>
    <property type="match status" value="1"/>
</dbReference>
<name>A0A6P6WYX2_COFAR</name>
<proteinExistence type="predicted"/>
<accession>A0A6P6WYX2</accession>
<sequence length="474" mass="52969">MSSSFFGSTTSEQRWANQFNKHFTIYIENDASIFRVPKKVCDTKPETYAPQQIGLGAYHNLRPDLDEMNRRKLEAVKIFLKPEQYRNFKSLIVDKVKELEPSVRACYSKYLDIDGDTLAWIMSIDGVYLLHRLSTYRYKGSVDSEDRKFAQDIAMLENQMPVIVLEEILKAIQAPVEGEVQGADDDDEAGILGDTSNPHLLSYMYNLIVKNRSLGDQSPEVRILLSSAPVEVADPVTQVTQAESVAADLTGQKPLQLLASLPLQQLADLFKEDSEKGNSSIEEIHIPSASQLDAICKVQFEVWSEDSGVKIMELDKLNRVMCLPVITLNTDSEVILRNLVAYEVASASPGSTLILAGYVDFMCGIIDTAKDVDLLKEKGIIESNLLSEEIAEIFNGISKSSSQRALPELEEATQDLNRIYDSTFRVRTWRLIRDYLIPSVKLFFAILVLLLLTVQSVCQVYGCSASSLGRVSSI</sequence>
<gene>
    <name evidence="2" type="primary">LOC113737731</name>
</gene>
<organism evidence="1 2">
    <name type="scientific">Coffea arabica</name>
    <name type="common">Arabian coffee</name>
    <dbReference type="NCBI Taxonomy" id="13443"/>
    <lineage>
        <taxon>Eukaryota</taxon>
        <taxon>Viridiplantae</taxon>
        <taxon>Streptophyta</taxon>
        <taxon>Embryophyta</taxon>
        <taxon>Tracheophyta</taxon>
        <taxon>Spermatophyta</taxon>
        <taxon>Magnoliopsida</taxon>
        <taxon>eudicotyledons</taxon>
        <taxon>Gunneridae</taxon>
        <taxon>Pentapetalae</taxon>
        <taxon>asterids</taxon>
        <taxon>lamiids</taxon>
        <taxon>Gentianales</taxon>
        <taxon>Rubiaceae</taxon>
        <taxon>Ixoroideae</taxon>
        <taxon>Gardenieae complex</taxon>
        <taxon>Bertiereae - Coffeeae clade</taxon>
        <taxon>Coffeeae</taxon>
        <taxon>Coffea</taxon>
    </lineage>
</organism>
<dbReference type="PANTHER" id="PTHR31549:SF289">
    <property type="match status" value="1"/>
</dbReference>
<dbReference type="PANTHER" id="PTHR31549">
    <property type="entry name" value="PROTEIN, PUTATIVE (DUF247)-RELATED-RELATED"/>
    <property type="match status" value="1"/>
</dbReference>